<evidence type="ECO:0000313" key="3">
    <source>
        <dbReference type="Proteomes" id="UP000028990"/>
    </source>
</evidence>
<accession>A0A091DFS5</accession>
<protein>
    <submittedName>
        <fullName evidence="2">Uncharacterized protein</fullName>
    </submittedName>
</protein>
<proteinExistence type="predicted"/>
<evidence type="ECO:0000256" key="1">
    <source>
        <dbReference type="SAM" id="MobiDB-lite"/>
    </source>
</evidence>
<feature type="region of interest" description="Disordered" evidence="1">
    <location>
        <begin position="1"/>
        <end position="31"/>
    </location>
</feature>
<organism evidence="2 3">
    <name type="scientific">Fukomys damarensis</name>
    <name type="common">Damaraland mole rat</name>
    <name type="synonym">Cryptomys damarensis</name>
    <dbReference type="NCBI Taxonomy" id="885580"/>
    <lineage>
        <taxon>Eukaryota</taxon>
        <taxon>Metazoa</taxon>
        <taxon>Chordata</taxon>
        <taxon>Craniata</taxon>
        <taxon>Vertebrata</taxon>
        <taxon>Euteleostomi</taxon>
        <taxon>Mammalia</taxon>
        <taxon>Eutheria</taxon>
        <taxon>Euarchontoglires</taxon>
        <taxon>Glires</taxon>
        <taxon>Rodentia</taxon>
        <taxon>Hystricomorpha</taxon>
        <taxon>Bathyergidae</taxon>
        <taxon>Fukomys</taxon>
    </lineage>
</organism>
<feature type="compositionally biased region" description="Basic and acidic residues" evidence="1">
    <location>
        <begin position="1"/>
        <end position="21"/>
    </location>
</feature>
<keyword evidence="3" id="KW-1185">Reference proteome</keyword>
<dbReference type="EMBL" id="KN122333">
    <property type="protein sequence ID" value="KFO31004.1"/>
    <property type="molecule type" value="Genomic_DNA"/>
</dbReference>
<gene>
    <name evidence="2" type="ORF">H920_07584</name>
</gene>
<dbReference type="Proteomes" id="UP000028990">
    <property type="component" value="Unassembled WGS sequence"/>
</dbReference>
<name>A0A091DFS5_FUKDA</name>
<sequence length="77" mass="8561">MGKAGVESHQEQHTHRDKAVQQKDGTGPVVAHQPCSASVIQCLCRGKEDETMDSSGSRLPPALSFLRYPFHEQFRLL</sequence>
<dbReference type="AlphaFoldDB" id="A0A091DFS5"/>
<evidence type="ECO:0000313" key="2">
    <source>
        <dbReference type="EMBL" id="KFO31004.1"/>
    </source>
</evidence>
<reference evidence="2 3" key="1">
    <citation type="submission" date="2013-11" db="EMBL/GenBank/DDBJ databases">
        <title>The Damaraland mole rat (Fukomys damarensis) genome and evolution of African mole rats.</title>
        <authorList>
            <person name="Gladyshev V.N."/>
            <person name="Fang X."/>
        </authorList>
    </citation>
    <scope>NUCLEOTIDE SEQUENCE [LARGE SCALE GENOMIC DNA]</scope>
    <source>
        <tissue evidence="2">Liver</tissue>
    </source>
</reference>